<dbReference type="AlphaFoldDB" id="A0A829YF69"/>
<dbReference type="InterPro" id="IPR011964">
    <property type="entry name" value="YVTN_b-propeller_repeat"/>
</dbReference>
<dbReference type="Pfam" id="PF02239">
    <property type="entry name" value="Cytochrom_D1"/>
    <property type="match status" value="1"/>
</dbReference>
<name>A0A829YF69_9GAMM</name>
<evidence type="ECO:0000313" key="2">
    <source>
        <dbReference type="Proteomes" id="UP000445000"/>
    </source>
</evidence>
<evidence type="ECO:0000313" key="1">
    <source>
        <dbReference type="EMBL" id="GFE81967.1"/>
    </source>
</evidence>
<dbReference type="PANTHER" id="PTHR47197">
    <property type="entry name" value="PROTEIN NIRF"/>
    <property type="match status" value="1"/>
</dbReference>
<gene>
    <name evidence="1" type="ORF">GCM10011487_39670</name>
</gene>
<keyword evidence="2" id="KW-1185">Reference proteome</keyword>
<reference evidence="2" key="1">
    <citation type="submission" date="2020-01" db="EMBL/GenBank/DDBJ databases">
        <title>'Steroidobacter agaridevorans' sp. nov., agar-degrading bacteria isolated from rhizosphere soils.</title>
        <authorList>
            <person name="Ikenaga M."/>
            <person name="Kataoka M."/>
            <person name="Murouchi A."/>
            <person name="Katsuragi S."/>
            <person name="Sakai M."/>
        </authorList>
    </citation>
    <scope>NUCLEOTIDE SEQUENCE [LARGE SCALE GENOMIC DNA]</scope>
    <source>
        <strain evidence="2">YU21-B</strain>
    </source>
</reference>
<accession>A0A829YF69</accession>
<dbReference type="NCBIfam" id="TIGR02276">
    <property type="entry name" value="beta_rpt_yvtn"/>
    <property type="match status" value="3"/>
</dbReference>
<comment type="caution">
    <text evidence="1">The sequence shown here is derived from an EMBL/GenBank/DDBJ whole genome shotgun (WGS) entry which is preliminary data.</text>
</comment>
<organism evidence="1 2">
    <name type="scientific">Steroidobacter agaridevorans</name>
    <dbReference type="NCBI Taxonomy" id="2695856"/>
    <lineage>
        <taxon>Bacteria</taxon>
        <taxon>Pseudomonadati</taxon>
        <taxon>Pseudomonadota</taxon>
        <taxon>Gammaproteobacteria</taxon>
        <taxon>Steroidobacterales</taxon>
        <taxon>Steroidobacteraceae</taxon>
        <taxon>Steroidobacter</taxon>
    </lineage>
</organism>
<dbReference type="EMBL" id="BLJN01000004">
    <property type="protein sequence ID" value="GFE81967.1"/>
    <property type="molecule type" value="Genomic_DNA"/>
</dbReference>
<dbReference type="PANTHER" id="PTHR47197:SF3">
    <property type="entry name" value="DIHYDRO-HEME D1 DEHYDROGENASE"/>
    <property type="match status" value="1"/>
</dbReference>
<proteinExistence type="predicted"/>
<dbReference type="Gene3D" id="2.130.10.10">
    <property type="entry name" value="YVTN repeat-like/Quinoprotein amine dehydrogenase"/>
    <property type="match status" value="2"/>
</dbReference>
<dbReference type="InterPro" id="IPR051200">
    <property type="entry name" value="Host-pathogen_enzymatic-act"/>
</dbReference>
<dbReference type="Proteomes" id="UP000445000">
    <property type="component" value="Unassembled WGS sequence"/>
</dbReference>
<dbReference type="InterPro" id="IPR015943">
    <property type="entry name" value="WD40/YVTN_repeat-like_dom_sf"/>
</dbReference>
<protein>
    <submittedName>
        <fullName evidence="1">Membrane protein</fullName>
    </submittedName>
</protein>
<dbReference type="RefSeq" id="WP_161813651.1">
    <property type="nucleotide sequence ID" value="NZ_BLJN01000004.1"/>
</dbReference>
<dbReference type="InterPro" id="IPR011045">
    <property type="entry name" value="N2O_reductase_N"/>
</dbReference>
<dbReference type="SUPFAM" id="SSF50974">
    <property type="entry name" value="Nitrous oxide reductase, N-terminal domain"/>
    <property type="match status" value="1"/>
</dbReference>
<sequence length="356" mass="37674">MKHVAWRPLVGVMVFGVCGYIFEVAAASSNAATARAYVSNEDGQSVSVLNAESFASIATIDVGKRPRGLKLSRDGSQLFVAVSGLPKCPPTVPDEECAKLERDLKADGIAVVDTASRKVIKVLAAGSDPEQFAMSNDGKRLYVANEDVGLLSVVDVDAGKVIERIKVGLEPEGVAMTPNGRWVLVTNESDSSVSVIDTATLKVTKTVPVGKRPRDMAFAPDGNTAYVSGELDASLYSMPVTGNEPVRRLLQLREATRPMAVVQDSARNRLYLSTGRGGTVAIIDTKDAPQAVKLIKEVPVGKRPWGIALSADGRHLYTANGPSNDVSVVDTTTLTEVKRIPVGSSPWGIVLGPAPP</sequence>